<comment type="caution">
    <text evidence="3">The sequence shown here is derived from an EMBL/GenBank/DDBJ whole genome shotgun (WGS) entry which is preliminary data.</text>
</comment>
<keyword evidence="2" id="KW-0812">Transmembrane</keyword>
<evidence type="ECO:0008006" key="5">
    <source>
        <dbReference type="Google" id="ProtNLM"/>
    </source>
</evidence>
<organism evidence="3 4">
    <name type="scientific">Candidatus Kaiserbacteria bacterium RIFCSPHIGHO2_02_FULL_50_50</name>
    <dbReference type="NCBI Taxonomy" id="1798492"/>
    <lineage>
        <taxon>Bacteria</taxon>
        <taxon>Candidatus Kaiseribacteriota</taxon>
    </lineage>
</organism>
<keyword evidence="1" id="KW-0488">Methylation</keyword>
<dbReference type="PRINTS" id="PR00813">
    <property type="entry name" value="BCTERIALGSPG"/>
</dbReference>
<dbReference type="Gene3D" id="3.30.700.10">
    <property type="entry name" value="Glycoprotein, Type 4 Pilin"/>
    <property type="match status" value="1"/>
</dbReference>
<dbReference type="InterPro" id="IPR012902">
    <property type="entry name" value="N_methyl_site"/>
</dbReference>
<dbReference type="AlphaFoldDB" id="A0A1F6DCE0"/>
<dbReference type="GO" id="GO:0015628">
    <property type="term" value="P:protein secretion by the type II secretion system"/>
    <property type="evidence" value="ECO:0007669"/>
    <property type="project" value="InterPro"/>
</dbReference>
<dbReference type="Pfam" id="PF07963">
    <property type="entry name" value="N_methyl"/>
    <property type="match status" value="1"/>
</dbReference>
<evidence type="ECO:0000256" key="1">
    <source>
        <dbReference type="ARBA" id="ARBA00022481"/>
    </source>
</evidence>
<gene>
    <name evidence="3" type="ORF">A3C89_01605</name>
</gene>
<dbReference type="EMBL" id="MFLF01000020">
    <property type="protein sequence ID" value="OGG59086.1"/>
    <property type="molecule type" value="Genomic_DNA"/>
</dbReference>
<proteinExistence type="predicted"/>
<dbReference type="NCBIfam" id="TIGR02532">
    <property type="entry name" value="IV_pilin_GFxxxE"/>
    <property type="match status" value="1"/>
</dbReference>
<dbReference type="Proteomes" id="UP000178794">
    <property type="component" value="Unassembled WGS sequence"/>
</dbReference>
<feature type="transmembrane region" description="Helical" evidence="2">
    <location>
        <begin position="12"/>
        <end position="35"/>
    </location>
</feature>
<dbReference type="GO" id="GO:0015627">
    <property type="term" value="C:type II protein secretion system complex"/>
    <property type="evidence" value="ECO:0007669"/>
    <property type="project" value="InterPro"/>
</dbReference>
<dbReference type="InterPro" id="IPR000983">
    <property type="entry name" value="Bac_GSPG_pilin"/>
</dbReference>
<dbReference type="SUPFAM" id="SSF54523">
    <property type="entry name" value="Pili subunits"/>
    <property type="match status" value="1"/>
</dbReference>
<dbReference type="InterPro" id="IPR045584">
    <property type="entry name" value="Pilin-like"/>
</dbReference>
<evidence type="ECO:0000313" key="4">
    <source>
        <dbReference type="Proteomes" id="UP000178794"/>
    </source>
</evidence>
<keyword evidence="2" id="KW-1133">Transmembrane helix</keyword>
<dbReference type="PROSITE" id="PS00409">
    <property type="entry name" value="PROKAR_NTER_METHYL"/>
    <property type="match status" value="1"/>
</dbReference>
<reference evidence="3 4" key="1">
    <citation type="journal article" date="2016" name="Nat. Commun.">
        <title>Thousands of microbial genomes shed light on interconnected biogeochemical processes in an aquifer system.</title>
        <authorList>
            <person name="Anantharaman K."/>
            <person name="Brown C.T."/>
            <person name="Hug L.A."/>
            <person name="Sharon I."/>
            <person name="Castelle C.J."/>
            <person name="Probst A.J."/>
            <person name="Thomas B.C."/>
            <person name="Singh A."/>
            <person name="Wilkins M.J."/>
            <person name="Karaoz U."/>
            <person name="Brodie E.L."/>
            <person name="Williams K.H."/>
            <person name="Hubbard S.S."/>
            <person name="Banfield J.F."/>
        </authorList>
    </citation>
    <scope>NUCLEOTIDE SEQUENCE [LARGE SCALE GENOMIC DNA]</scope>
</reference>
<keyword evidence="2" id="KW-0472">Membrane</keyword>
<dbReference type="PANTHER" id="PTHR30093">
    <property type="entry name" value="GENERAL SECRETION PATHWAY PROTEIN G"/>
    <property type="match status" value="1"/>
</dbReference>
<evidence type="ECO:0000256" key="2">
    <source>
        <dbReference type="SAM" id="Phobius"/>
    </source>
</evidence>
<name>A0A1F6DCE0_9BACT</name>
<accession>A0A1F6DCE0</accession>
<protein>
    <recommendedName>
        <fullName evidence="5">Type II secretion system protein GspG C-terminal domain-containing protein</fullName>
    </recommendedName>
</protein>
<evidence type="ECO:0000313" key="3">
    <source>
        <dbReference type="EMBL" id="OGG59086.1"/>
    </source>
</evidence>
<dbReference type="STRING" id="1798492.A3C89_01605"/>
<sequence>MNISTARGFTLIELMVAITIIGILTAGATVAFSNARSRARDAQRYAVLAQIELALETYRQVNGSYPDSGGDWVSSCTLPTGYITGLAPTFLVKLPLDPVSVTGCRNGNEGYRYKSDGTDYKFQVYKTVEKEEKCDLETKAYWEPNSSDRPNTCSVYSAGGTAF</sequence>